<evidence type="ECO:0000313" key="15">
    <source>
        <dbReference type="EMBL" id="UXI69484.1"/>
    </source>
</evidence>
<keyword evidence="6" id="KW-0408">Iron</keyword>
<evidence type="ECO:0000256" key="11">
    <source>
        <dbReference type="PROSITE-ProRule" id="PRU01360"/>
    </source>
</evidence>
<evidence type="ECO:0000256" key="6">
    <source>
        <dbReference type="ARBA" id="ARBA00023004"/>
    </source>
</evidence>
<feature type="domain" description="TonB-dependent receptor-like beta-barrel" evidence="13">
    <location>
        <begin position="257"/>
        <end position="674"/>
    </location>
</feature>
<evidence type="ECO:0000256" key="1">
    <source>
        <dbReference type="ARBA" id="ARBA00004571"/>
    </source>
</evidence>
<keyword evidence="3 11" id="KW-1134">Transmembrane beta strand</keyword>
<dbReference type="PROSITE" id="PS52016">
    <property type="entry name" value="TONB_DEPENDENT_REC_3"/>
    <property type="match status" value="1"/>
</dbReference>
<evidence type="ECO:0000256" key="2">
    <source>
        <dbReference type="ARBA" id="ARBA00022448"/>
    </source>
</evidence>
<keyword evidence="16" id="KW-1185">Reference proteome</keyword>
<dbReference type="Pfam" id="PF07715">
    <property type="entry name" value="Plug"/>
    <property type="match status" value="1"/>
</dbReference>
<keyword evidence="2 11" id="KW-0813">Transport</keyword>
<evidence type="ECO:0000256" key="7">
    <source>
        <dbReference type="ARBA" id="ARBA00023065"/>
    </source>
</evidence>
<evidence type="ECO:0000256" key="4">
    <source>
        <dbReference type="ARBA" id="ARBA00022496"/>
    </source>
</evidence>
<keyword evidence="4" id="KW-0410">Iron transport</keyword>
<dbReference type="InterPro" id="IPR036942">
    <property type="entry name" value="Beta-barrel_TonB_sf"/>
</dbReference>
<dbReference type="Pfam" id="PF00593">
    <property type="entry name" value="TonB_dep_Rec_b-barrel"/>
    <property type="match status" value="1"/>
</dbReference>
<dbReference type="InterPro" id="IPR012910">
    <property type="entry name" value="Plug_dom"/>
</dbReference>
<comment type="similarity">
    <text evidence="11 12">Belongs to the TonB-dependent receptor family.</text>
</comment>
<dbReference type="Proteomes" id="UP001064632">
    <property type="component" value="Chromosome"/>
</dbReference>
<evidence type="ECO:0000313" key="16">
    <source>
        <dbReference type="Proteomes" id="UP001064632"/>
    </source>
</evidence>
<organism evidence="15 16">
    <name type="scientific">Tahibacter amnicola</name>
    <dbReference type="NCBI Taxonomy" id="2976241"/>
    <lineage>
        <taxon>Bacteria</taxon>
        <taxon>Pseudomonadati</taxon>
        <taxon>Pseudomonadota</taxon>
        <taxon>Gammaproteobacteria</taxon>
        <taxon>Lysobacterales</taxon>
        <taxon>Rhodanobacteraceae</taxon>
        <taxon>Tahibacter</taxon>
    </lineage>
</organism>
<dbReference type="InterPro" id="IPR037066">
    <property type="entry name" value="Plug_dom_sf"/>
</dbReference>
<evidence type="ECO:0000259" key="14">
    <source>
        <dbReference type="Pfam" id="PF07715"/>
    </source>
</evidence>
<proteinExistence type="inferred from homology"/>
<comment type="subcellular location">
    <subcellularLocation>
        <location evidence="1 11">Cell outer membrane</location>
        <topology evidence="1 11">Multi-pass membrane protein</topology>
    </subcellularLocation>
</comment>
<dbReference type="InterPro" id="IPR039426">
    <property type="entry name" value="TonB-dep_rcpt-like"/>
</dbReference>
<dbReference type="RefSeq" id="WP_261696439.1">
    <property type="nucleotide sequence ID" value="NZ_CP104694.1"/>
</dbReference>
<reference evidence="15" key="1">
    <citation type="submission" date="2022-09" db="EMBL/GenBank/DDBJ databases">
        <title>Tahibacter sp. nov., isolated from a fresh water.</title>
        <authorList>
            <person name="Baek J.H."/>
            <person name="Lee J.K."/>
            <person name="Kim J.M."/>
            <person name="Jeon C.O."/>
        </authorList>
    </citation>
    <scope>NUCLEOTIDE SEQUENCE</scope>
    <source>
        <strain evidence="15">W38</strain>
    </source>
</reference>
<evidence type="ECO:0000259" key="13">
    <source>
        <dbReference type="Pfam" id="PF00593"/>
    </source>
</evidence>
<accession>A0ABY6BHJ1</accession>
<dbReference type="SUPFAM" id="SSF56935">
    <property type="entry name" value="Porins"/>
    <property type="match status" value="1"/>
</dbReference>
<evidence type="ECO:0000256" key="12">
    <source>
        <dbReference type="RuleBase" id="RU003357"/>
    </source>
</evidence>
<dbReference type="PANTHER" id="PTHR32552:SF81">
    <property type="entry name" value="TONB-DEPENDENT OUTER MEMBRANE RECEPTOR"/>
    <property type="match status" value="1"/>
</dbReference>
<name>A0ABY6BHJ1_9GAMM</name>
<evidence type="ECO:0000256" key="5">
    <source>
        <dbReference type="ARBA" id="ARBA00022692"/>
    </source>
</evidence>
<evidence type="ECO:0000256" key="9">
    <source>
        <dbReference type="ARBA" id="ARBA00023136"/>
    </source>
</evidence>
<evidence type="ECO:0000256" key="3">
    <source>
        <dbReference type="ARBA" id="ARBA00022452"/>
    </source>
</evidence>
<keyword evidence="15" id="KW-0675">Receptor</keyword>
<gene>
    <name evidence="15" type="ORF">N4264_07490</name>
</gene>
<feature type="domain" description="TonB-dependent receptor plug" evidence="14">
    <location>
        <begin position="81"/>
        <end position="189"/>
    </location>
</feature>
<keyword evidence="7" id="KW-0406">Ion transport</keyword>
<keyword evidence="8 12" id="KW-0798">TonB box</keyword>
<keyword evidence="9 11" id="KW-0472">Membrane</keyword>
<dbReference type="Gene3D" id="2.40.170.20">
    <property type="entry name" value="TonB-dependent receptor, beta-barrel domain"/>
    <property type="match status" value="1"/>
</dbReference>
<dbReference type="PANTHER" id="PTHR32552">
    <property type="entry name" value="FERRICHROME IRON RECEPTOR-RELATED"/>
    <property type="match status" value="1"/>
</dbReference>
<keyword evidence="5 11" id="KW-0812">Transmembrane</keyword>
<evidence type="ECO:0000256" key="8">
    <source>
        <dbReference type="ARBA" id="ARBA00023077"/>
    </source>
</evidence>
<evidence type="ECO:0000256" key="10">
    <source>
        <dbReference type="ARBA" id="ARBA00023237"/>
    </source>
</evidence>
<keyword evidence="10 11" id="KW-0998">Cell outer membrane</keyword>
<dbReference type="InterPro" id="IPR000531">
    <property type="entry name" value="Beta-barrel_TonB"/>
</dbReference>
<sequence length="718" mass="78402">MREQEMMTAPVRTNQPGVALPQVPAAPRSIARRATLALAVCATVAGVPPMVHAEPLAETRLSAIDVDEVNGEAAKPGVEAASAGIVTAADLRVRPLSRPAEVLEVMPGLVATQHSGNGKGNQYFLRGFNLDHGTDLSTTIDGVPNNLRTHGHGQGYNDLNGLIPELIRRIEYRKGPYAADDGDFSSAGAAHIRYVDKVSRPFVDVTAGEHGFARVLAAGSGEFDHDRSLLLGVDLGRNDGPWEKPEDARRASVIAKFRQGNADTRWGIAYLGYRNRWASSDQVPLRAVESGRIGRFGQIDPDLGGDTSRHTLVADVTHATDTGEWQANAYAVRYRLDLFSNFTYLLEHPDEGDQFAQADDRTYYGGALTYSHRWTSGEVLHELATGAELRIDDIDRVGLYHTRARQTLGVVRQDQVAETSAGLHASLRSQWTSTFHSVVGLRGDYYDADVDSLLSPNSGAASQFRASPKFSLMYSPVAPLALYANAGRGFHSNDARGATTRVNPLAPSEPAQPLDLIVPTRGEEVGIRYAPVPNLMLSAVFWRLRIGSELVFSGDGGSTEASRASRRQGIEAELTYRPLPWLRLEADFARSQARFTEFDPAGDAIPGAIEKVASVGIYVDHGGRWSGGLRYRYLGPAPLVEDGSVRSRSTTLVNLDVNYAISTNAALRLEVHNLLDSDDNDITYFYESRMTGETDPVADIHFHPVEPRTVRLSWRYTF</sequence>
<dbReference type="Gene3D" id="2.170.130.10">
    <property type="entry name" value="TonB-dependent receptor, plug domain"/>
    <property type="match status" value="1"/>
</dbReference>
<protein>
    <submittedName>
        <fullName evidence="15">TonB-dependent receptor</fullName>
    </submittedName>
</protein>
<dbReference type="EMBL" id="CP104694">
    <property type="protein sequence ID" value="UXI69484.1"/>
    <property type="molecule type" value="Genomic_DNA"/>
</dbReference>